<feature type="transmembrane region" description="Helical" evidence="2">
    <location>
        <begin position="141"/>
        <end position="159"/>
    </location>
</feature>
<dbReference type="Proteomes" id="UP000516428">
    <property type="component" value="Chromosome"/>
</dbReference>
<feature type="transmembrane region" description="Helical" evidence="2">
    <location>
        <begin position="219"/>
        <end position="236"/>
    </location>
</feature>
<organism evidence="3 4">
    <name type="scientific">Streptomyces xanthii</name>
    <dbReference type="NCBI Taxonomy" id="2768069"/>
    <lineage>
        <taxon>Bacteria</taxon>
        <taxon>Bacillati</taxon>
        <taxon>Actinomycetota</taxon>
        <taxon>Actinomycetes</taxon>
        <taxon>Kitasatosporales</taxon>
        <taxon>Streptomycetaceae</taxon>
        <taxon>Streptomyces</taxon>
    </lineage>
</organism>
<keyword evidence="2" id="KW-0472">Membrane</keyword>
<feature type="transmembrane region" description="Helical" evidence="2">
    <location>
        <begin position="27"/>
        <end position="51"/>
    </location>
</feature>
<evidence type="ECO:0000256" key="2">
    <source>
        <dbReference type="SAM" id="Phobius"/>
    </source>
</evidence>
<evidence type="ECO:0000256" key="1">
    <source>
        <dbReference type="SAM" id="MobiDB-lite"/>
    </source>
</evidence>
<dbReference type="KEGG" id="sxn:IAG42_23675"/>
<sequence length="371" mass="41489">MDRMDMDKRRGEPEGCLVAAIRLPVRIVALVVVVPVRLVWDALVVSGRFLYEKALVPLGRGLGLLLGAVLVWPFVMLGRALAWLCHVLIAIPARWLYAHVLTPLGHGLVWLTRTLIVVPAVWLYSQVLVPLGRAVLTGLRWLGLALFVWPWVALWRYVLTPLGHGLAWLGRVLVVIPLTWLGRVLVVIPLTWLWTYVLAPVGRALALAAAGLGRGLATLLRWVFVVPLVALWRYVLVPVGRALRIVGRETWDALVIAWRIAGRISRAVGRFLGRLLRWTFVEPARWTYRTVLTPLGHAVRDHVWRPAARIGREVRASVRQARAEVRRALFGAPKRPAHATEPLVGDRREPHSAQARTLGSSTTPLTKTDIH</sequence>
<name>A0A7H1BC26_9ACTN</name>
<protein>
    <submittedName>
        <fullName evidence="3">Uncharacterized protein</fullName>
    </submittedName>
</protein>
<accession>A0A7H1BC26</accession>
<feature type="transmembrane region" description="Helical" evidence="2">
    <location>
        <begin position="57"/>
        <end position="75"/>
    </location>
</feature>
<keyword evidence="4" id="KW-1185">Reference proteome</keyword>
<evidence type="ECO:0000313" key="3">
    <source>
        <dbReference type="EMBL" id="QNS06281.1"/>
    </source>
</evidence>
<reference evidence="3 4" key="1">
    <citation type="submission" date="2020-09" db="EMBL/GenBank/DDBJ databases">
        <title>A novel species.</title>
        <authorList>
            <person name="Gao J."/>
        </authorList>
    </citation>
    <scope>NUCLEOTIDE SEQUENCE [LARGE SCALE GENOMIC DNA]</scope>
    <source>
        <strain evidence="3 4">CRXT-Y-14</strain>
    </source>
</reference>
<feature type="compositionally biased region" description="Polar residues" evidence="1">
    <location>
        <begin position="354"/>
        <end position="371"/>
    </location>
</feature>
<gene>
    <name evidence="3" type="ORF">IAG42_23675</name>
</gene>
<proteinExistence type="predicted"/>
<evidence type="ECO:0000313" key="4">
    <source>
        <dbReference type="Proteomes" id="UP000516428"/>
    </source>
</evidence>
<dbReference type="EMBL" id="CP061281">
    <property type="protein sequence ID" value="QNS06281.1"/>
    <property type="molecule type" value="Genomic_DNA"/>
</dbReference>
<keyword evidence="2" id="KW-0812">Transmembrane</keyword>
<feature type="region of interest" description="Disordered" evidence="1">
    <location>
        <begin position="337"/>
        <end position="371"/>
    </location>
</feature>
<dbReference type="AlphaFoldDB" id="A0A7H1BC26"/>
<keyword evidence="2" id="KW-1133">Transmembrane helix</keyword>
<dbReference type="RefSeq" id="WP_188338964.1">
    <property type="nucleotide sequence ID" value="NZ_CP061281.1"/>
</dbReference>
<feature type="transmembrane region" description="Helical" evidence="2">
    <location>
        <begin position="165"/>
        <end position="186"/>
    </location>
</feature>